<reference evidence="10" key="1">
    <citation type="submission" date="2022-10" db="EMBL/GenBank/DDBJ databases">
        <title>Tapping the CABI collections for fungal endophytes: first genome assemblies for Collariella, Neodidymelliopsis, Ascochyta clinopodiicola, Didymella pomorum, Didymosphaeria variabile, Neocosmospora piperis and Neocucurbitaria cava.</title>
        <authorList>
            <person name="Hill R."/>
        </authorList>
    </citation>
    <scope>NUCLEOTIDE SEQUENCE</scope>
    <source>
        <strain evidence="10">IMI 356814</strain>
    </source>
</reference>
<dbReference type="GO" id="GO:0031515">
    <property type="term" value="C:tRNA (m1A) methyltransferase complex"/>
    <property type="evidence" value="ECO:0007669"/>
    <property type="project" value="InterPro"/>
</dbReference>
<evidence type="ECO:0000313" key="11">
    <source>
        <dbReference type="Proteomes" id="UP001140560"/>
    </source>
</evidence>
<dbReference type="Gene3D" id="3.40.50.150">
    <property type="entry name" value="Vaccinia Virus protein VP39"/>
    <property type="match status" value="1"/>
</dbReference>
<dbReference type="InterPro" id="IPR014816">
    <property type="entry name" value="tRNA_MeTrfase_Gcd14"/>
</dbReference>
<dbReference type="InterPro" id="IPR029063">
    <property type="entry name" value="SAM-dependent_MTases_sf"/>
</dbReference>
<evidence type="ECO:0000256" key="2">
    <source>
        <dbReference type="ARBA" id="ARBA00015963"/>
    </source>
</evidence>
<keyword evidence="5" id="KW-0949">S-adenosyl-L-methionine</keyword>
<dbReference type="SUPFAM" id="SSF53335">
    <property type="entry name" value="S-adenosyl-L-methionine-dependent methyltransferases"/>
    <property type="match status" value="1"/>
</dbReference>
<gene>
    <name evidence="10" type="ORF">N0V83_002943</name>
</gene>
<dbReference type="GO" id="GO:0005739">
    <property type="term" value="C:mitochondrion"/>
    <property type="evidence" value="ECO:0007669"/>
    <property type="project" value="TreeGrafter"/>
</dbReference>
<feature type="domain" description="tRNA (adenine(58)-N(1))-methyltransferase catalytic subunit TRM61 C-terminal" evidence="9">
    <location>
        <begin position="189"/>
        <end position="351"/>
    </location>
</feature>
<organism evidence="10 11">
    <name type="scientific">Neocucurbitaria cava</name>
    <dbReference type="NCBI Taxonomy" id="798079"/>
    <lineage>
        <taxon>Eukaryota</taxon>
        <taxon>Fungi</taxon>
        <taxon>Dikarya</taxon>
        <taxon>Ascomycota</taxon>
        <taxon>Pezizomycotina</taxon>
        <taxon>Dothideomycetes</taxon>
        <taxon>Pleosporomycetidae</taxon>
        <taxon>Pleosporales</taxon>
        <taxon>Pleosporineae</taxon>
        <taxon>Cucurbitariaceae</taxon>
        <taxon>Neocucurbitaria</taxon>
    </lineage>
</organism>
<keyword evidence="3" id="KW-0489">Methyltransferase</keyword>
<dbReference type="EMBL" id="JAPEUY010000004">
    <property type="protein sequence ID" value="KAJ4374202.1"/>
    <property type="molecule type" value="Genomic_DNA"/>
</dbReference>
<dbReference type="GO" id="GO:0160107">
    <property type="term" value="F:tRNA (adenine(58)-N1)-methyltransferase activity"/>
    <property type="evidence" value="ECO:0007669"/>
    <property type="project" value="UniProtKB-EC"/>
</dbReference>
<evidence type="ECO:0000256" key="4">
    <source>
        <dbReference type="ARBA" id="ARBA00022679"/>
    </source>
</evidence>
<dbReference type="Proteomes" id="UP001140560">
    <property type="component" value="Unassembled WGS sequence"/>
</dbReference>
<accession>A0A9W8YFW9</accession>
<evidence type="ECO:0000259" key="9">
    <source>
        <dbReference type="Pfam" id="PF08704"/>
    </source>
</evidence>
<evidence type="ECO:0000256" key="3">
    <source>
        <dbReference type="ARBA" id="ARBA00022603"/>
    </source>
</evidence>
<comment type="caution">
    <text evidence="10">The sequence shown here is derived from an EMBL/GenBank/DDBJ whole genome shotgun (WGS) entry which is preliminary data.</text>
</comment>
<feature type="region of interest" description="Disordered" evidence="8">
    <location>
        <begin position="331"/>
        <end position="351"/>
    </location>
</feature>
<dbReference type="EC" id="2.1.1.220" evidence="1"/>
<dbReference type="PANTHER" id="PTHR12133:SF1">
    <property type="entry name" value="TRNA (ADENINE(58)-N(1))-METHYLTRANSFERASE, MITOCHONDRIAL"/>
    <property type="match status" value="1"/>
</dbReference>
<dbReference type="AlphaFoldDB" id="A0A9W8YFW9"/>
<evidence type="ECO:0000256" key="5">
    <source>
        <dbReference type="ARBA" id="ARBA00022691"/>
    </source>
</evidence>
<dbReference type="OrthoDB" id="5585464at2759"/>
<evidence type="ECO:0000256" key="6">
    <source>
        <dbReference type="ARBA" id="ARBA00022694"/>
    </source>
</evidence>
<keyword evidence="11" id="KW-1185">Reference proteome</keyword>
<name>A0A9W8YFW9_9PLEO</name>
<evidence type="ECO:0000256" key="7">
    <source>
        <dbReference type="ARBA" id="ARBA00033309"/>
    </source>
</evidence>
<sequence length="396" mass="43924">MHCATLQEYHVEGDVVLLREKKDATHDGTLLKLQAVKTTGTHRGVIKHVDIIGKEPRQIVQSSKGSSYRIHEPTLAEYVRLTPRLVTPIYPSDTNLIVSLLDIHVDTPSSGLNTEPPLEILEAGTGHGALTLHLARAIHAANPPLPRTTNYVNTEEQEPEDVVYLGESVSDLQDSALESWKANRRAIVHTLDISSKHSKHARKIVEGFRHGIYAGNIDFHVGDISEWIATQKAARKGEESFLTHVFLDLPNANTHLANVAPALHVNGLLAVFNPSITQIAECVETIRAQKMPYLLDQVIELGAGTIREWDVRAVRPRATLQKAESKDLLESDAEAIDPVKGQEARDSELEEDLAKQEEKWAMVCRPKAGQQVVGGGFLGLWRRMEQVGVKEQNEKR</sequence>
<dbReference type="Pfam" id="PF08704">
    <property type="entry name" value="GCD14"/>
    <property type="match status" value="1"/>
</dbReference>
<evidence type="ECO:0000256" key="8">
    <source>
        <dbReference type="SAM" id="MobiDB-lite"/>
    </source>
</evidence>
<keyword evidence="4" id="KW-0808">Transferase</keyword>
<dbReference type="InterPro" id="IPR049470">
    <property type="entry name" value="TRM61_C"/>
</dbReference>
<protein>
    <recommendedName>
        <fullName evidence="2">tRNA (adenine(58)-N(1))-methyltransferase catalytic subunit TRM61</fullName>
        <ecNumber evidence="1">2.1.1.220</ecNumber>
    </recommendedName>
    <alternativeName>
        <fullName evidence="7">tRNA(m1A58)-methyltransferase subunit TRM61</fullName>
    </alternativeName>
</protein>
<dbReference type="GO" id="GO:0030488">
    <property type="term" value="P:tRNA methylation"/>
    <property type="evidence" value="ECO:0007669"/>
    <property type="project" value="InterPro"/>
</dbReference>
<evidence type="ECO:0000256" key="1">
    <source>
        <dbReference type="ARBA" id="ARBA00012796"/>
    </source>
</evidence>
<dbReference type="PANTHER" id="PTHR12133">
    <property type="entry name" value="TRNA (ADENINE(58)-N(1))-METHYLTRANSFERASE"/>
    <property type="match status" value="1"/>
</dbReference>
<proteinExistence type="predicted"/>
<evidence type="ECO:0000313" key="10">
    <source>
        <dbReference type="EMBL" id="KAJ4374202.1"/>
    </source>
</evidence>
<dbReference type="PROSITE" id="PS51620">
    <property type="entry name" value="SAM_TRM61"/>
    <property type="match status" value="1"/>
</dbReference>
<keyword evidence="6" id="KW-0819">tRNA processing</keyword>
<feature type="compositionally biased region" description="Basic and acidic residues" evidence="8">
    <location>
        <begin position="340"/>
        <end position="351"/>
    </location>
</feature>
<dbReference type="Gene3D" id="3.10.330.20">
    <property type="match status" value="1"/>
</dbReference>